<feature type="non-terminal residue" evidence="2">
    <location>
        <position position="1"/>
    </location>
</feature>
<feature type="compositionally biased region" description="Acidic residues" evidence="1">
    <location>
        <begin position="273"/>
        <end position="282"/>
    </location>
</feature>
<evidence type="ECO:0000256" key="1">
    <source>
        <dbReference type="SAM" id="MobiDB-lite"/>
    </source>
</evidence>
<proteinExistence type="predicted"/>
<evidence type="ECO:0000313" key="2">
    <source>
        <dbReference type="EMBL" id="KAH0227534.1"/>
    </source>
</evidence>
<feature type="compositionally biased region" description="Basic residues" evidence="1">
    <location>
        <begin position="227"/>
        <end position="236"/>
    </location>
</feature>
<dbReference type="Proteomes" id="UP000767238">
    <property type="component" value="Unassembled WGS sequence"/>
</dbReference>
<feature type="region of interest" description="Disordered" evidence="1">
    <location>
        <begin position="1"/>
        <end position="41"/>
    </location>
</feature>
<sequence length="565" mass="62032">MGSSRTAAPRTDNSDMASDANAGWPAQRSEDMMPSNSQQFDAMPMDFEFGPTAQEFGALPDYSTLEGGLTGYDYSSSSNFINNMNGDGMIHGNHFNGNFEEAVSAKTPGYHNIDAETAEHLSSVVHNSTPAHSVHNYHSYGAQTPFQPSIETYDAKTPYVAPTPYTSPNHSSSGYAGGEIPDLDLDDNGALPSEDFDPGPSPMEETFPTSRPSTPPTPKSGPTKKTSTPRKAKSKAKAAIASKQDEDTDEGRSLLSTRGKGKGKAKQPVILDDKEELDDNEGETLTTGSSNKGKGRKRAAAPKTPKTPTGTPSKKSKTGTAAKKSTKKTTADDLSTMGHQRVRKAPKDGIAQVKPIPHSFDECDIADQTLITMRDAGHTWNECKARYAELEGVTHGNSTIPNRYERLKTAFINMREEDNLRLFNIKKKLEDDFNSKKWALIAAEIIKDGGAEYDPDDLRRRFKQLMEKSGFPVEEGLAKEDVDFKINVDDEGEEGQQESPEPMRKQPEITWMGDEDEEDDALGGGEQEDYEDTSYTQHHHRRNSRESAHMDVDDDEDEGGDDLAY</sequence>
<feature type="compositionally biased region" description="Low complexity" evidence="1">
    <location>
        <begin position="301"/>
        <end position="323"/>
    </location>
</feature>
<feature type="region of interest" description="Disordered" evidence="1">
    <location>
        <begin position="491"/>
        <end position="565"/>
    </location>
</feature>
<feature type="compositionally biased region" description="Acidic residues" evidence="1">
    <location>
        <begin position="552"/>
        <end position="565"/>
    </location>
</feature>
<name>A0A9P8GKI3_AURME</name>
<reference evidence="2" key="1">
    <citation type="journal article" date="2021" name="J Fungi (Basel)">
        <title>Virulence traits and population genomics of the black yeast Aureobasidium melanogenum.</title>
        <authorList>
            <person name="Cernosa A."/>
            <person name="Sun X."/>
            <person name="Gostincar C."/>
            <person name="Fang C."/>
            <person name="Gunde-Cimerman N."/>
            <person name="Song Z."/>
        </authorList>
    </citation>
    <scope>NUCLEOTIDE SEQUENCE</scope>
    <source>
        <strain evidence="2">EXF-8016</strain>
    </source>
</reference>
<feature type="compositionally biased region" description="Acidic residues" evidence="1">
    <location>
        <begin position="513"/>
        <end position="532"/>
    </location>
</feature>
<accession>A0A9P8GKI3</accession>
<dbReference type="AlphaFoldDB" id="A0A9P8GKI3"/>
<feature type="region of interest" description="Disordered" evidence="1">
    <location>
        <begin position="161"/>
        <end position="345"/>
    </location>
</feature>
<protein>
    <submittedName>
        <fullName evidence="2">Uncharacterized protein</fullName>
    </submittedName>
</protein>
<comment type="caution">
    <text evidence="2">The sequence shown here is derived from an EMBL/GenBank/DDBJ whole genome shotgun (WGS) entry which is preliminary data.</text>
</comment>
<dbReference type="EMBL" id="JAHFYH010000010">
    <property type="protein sequence ID" value="KAH0227534.1"/>
    <property type="molecule type" value="Genomic_DNA"/>
</dbReference>
<feature type="compositionally biased region" description="Polar residues" evidence="1">
    <location>
        <begin position="164"/>
        <end position="174"/>
    </location>
</feature>
<organism evidence="2 3">
    <name type="scientific">Aureobasidium melanogenum</name>
    <name type="common">Aureobasidium pullulans var. melanogenum</name>
    <dbReference type="NCBI Taxonomy" id="46634"/>
    <lineage>
        <taxon>Eukaryota</taxon>
        <taxon>Fungi</taxon>
        <taxon>Dikarya</taxon>
        <taxon>Ascomycota</taxon>
        <taxon>Pezizomycotina</taxon>
        <taxon>Dothideomycetes</taxon>
        <taxon>Dothideomycetidae</taxon>
        <taxon>Dothideales</taxon>
        <taxon>Saccotheciaceae</taxon>
        <taxon>Aureobasidium</taxon>
    </lineage>
</organism>
<gene>
    <name evidence="2" type="ORF">KCV03_g2233</name>
</gene>
<dbReference type="OrthoDB" id="5375264at2759"/>
<evidence type="ECO:0000313" key="3">
    <source>
        <dbReference type="Proteomes" id="UP000767238"/>
    </source>
</evidence>
<reference evidence="2" key="2">
    <citation type="submission" date="2021-08" db="EMBL/GenBank/DDBJ databases">
        <authorList>
            <person name="Gostincar C."/>
            <person name="Sun X."/>
            <person name="Song Z."/>
            <person name="Gunde-Cimerman N."/>
        </authorList>
    </citation>
    <scope>NUCLEOTIDE SEQUENCE</scope>
    <source>
        <strain evidence="2">EXF-8016</strain>
    </source>
</reference>